<dbReference type="EMBL" id="QVQW01000137">
    <property type="protein sequence ID" value="RKU39870.1"/>
    <property type="molecule type" value="Genomic_DNA"/>
</dbReference>
<comment type="caution">
    <text evidence="1">The sequence shown here is derived from an EMBL/GenBank/DDBJ whole genome shotgun (WGS) entry which is preliminary data.</text>
</comment>
<reference evidence="1 2" key="1">
    <citation type="submission" date="2018-08" db="EMBL/GenBank/DDBJ databases">
        <title>Draft genome of the lignicolous fungus Coniochaeta pulveracea.</title>
        <authorList>
            <person name="Borstlap C.J."/>
            <person name="De Witt R.N."/>
            <person name="Botha A."/>
            <person name="Volschenk H."/>
        </authorList>
    </citation>
    <scope>NUCLEOTIDE SEQUENCE [LARGE SCALE GENOMIC DNA]</scope>
    <source>
        <strain evidence="1 2">CAB683</strain>
    </source>
</reference>
<proteinExistence type="predicted"/>
<organism evidence="1 2">
    <name type="scientific">Coniochaeta pulveracea</name>
    <dbReference type="NCBI Taxonomy" id="177199"/>
    <lineage>
        <taxon>Eukaryota</taxon>
        <taxon>Fungi</taxon>
        <taxon>Dikarya</taxon>
        <taxon>Ascomycota</taxon>
        <taxon>Pezizomycotina</taxon>
        <taxon>Sordariomycetes</taxon>
        <taxon>Sordariomycetidae</taxon>
        <taxon>Coniochaetales</taxon>
        <taxon>Coniochaetaceae</taxon>
        <taxon>Coniochaeta</taxon>
    </lineage>
</organism>
<name>A0A420XWE7_9PEZI</name>
<protein>
    <submittedName>
        <fullName evidence="1">Uncharacterized protein</fullName>
    </submittedName>
</protein>
<dbReference type="Proteomes" id="UP000275385">
    <property type="component" value="Unassembled WGS sequence"/>
</dbReference>
<sequence>MLPVVPAHDGPAAVGQMVDTRLQGLESCLTRIETVFLDLHKELRAANQAPKGRLSLQQFYQQSKSALREGISRLNCAIRFWVVKQTLGFTILLGSGLATYYRFREVQSKAGYYEEDVKKLQEVYRQHYQ</sequence>
<dbReference type="AlphaFoldDB" id="A0A420XWE7"/>
<keyword evidence="2" id="KW-1185">Reference proteome</keyword>
<gene>
    <name evidence="1" type="ORF">DL546_009907</name>
</gene>
<evidence type="ECO:0000313" key="1">
    <source>
        <dbReference type="EMBL" id="RKU39870.1"/>
    </source>
</evidence>
<accession>A0A420XWE7</accession>
<evidence type="ECO:0000313" key="2">
    <source>
        <dbReference type="Proteomes" id="UP000275385"/>
    </source>
</evidence>